<gene>
    <name evidence="1" type="ORF">LZC95_19760</name>
</gene>
<evidence type="ECO:0000313" key="1">
    <source>
        <dbReference type="EMBL" id="WXA99045.1"/>
    </source>
</evidence>
<name>A0ABZ2KK55_9BACT</name>
<keyword evidence="2" id="KW-1185">Reference proteome</keyword>
<accession>A0ABZ2KK55</accession>
<organism evidence="1 2">
    <name type="scientific">Pendulispora brunnea</name>
    <dbReference type="NCBI Taxonomy" id="2905690"/>
    <lineage>
        <taxon>Bacteria</taxon>
        <taxon>Pseudomonadati</taxon>
        <taxon>Myxococcota</taxon>
        <taxon>Myxococcia</taxon>
        <taxon>Myxococcales</taxon>
        <taxon>Sorangiineae</taxon>
        <taxon>Pendulisporaceae</taxon>
        <taxon>Pendulispora</taxon>
    </lineage>
</organism>
<dbReference type="EMBL" id="CP089982">
    <property type="protein sequence ID" value="WXA99045.1"/>
    <property type="molecule type" value="Genomic_DNA"/>
</dbReference>
<dbReference type="Proteomes" id="UP001379533">
    <property type="component" value="Chromosome"/>
</dbReference>
<sequence length="238" mass="26236">MKLVTLEALANLLASLPPDDRMNLAHVLERASTANGYAYGFTLLTPSQRPVVVEATKPPPSCTWQRIDAEAWAVRRLNVEEAYAALDELETFTRAEGKDFLDVSDRRELQALRVTLAAHTKTTPLFRDEHLAAIAAAVDKDGRWVALPALATLSKANFECVERRHPTRILGLGRFSEDEISAAIEFTVPHVPHARQLLEGLASALGDPDDDPADELWANVELLRTQLEWADPDATPLG</sequence>
<dbReference type="RefSeq" id="WP_394849675.1">
    <property type="nucleotide sequence ID" value="NZ_CP089982.1"/>
</dbReference>
<proteinExistence type="predicted"/>
<evidence type="ECO:0000313" key="2">
    <source>
        <dbReference type="Proteomes" id="UP001379533"/>
    </source>
</evidence>
<reference evidence="1 2" key="1">
    <citation type="submission" date="2021-12" db="EMBL/GenBank/DDBJ databases">
        <title>Discovery of the Pendulisporaceae a myxobacterial family with distinct sporulation behavior and unique specialized metabolism.</title>
        <authorList>
            <person name="Garcia R."/>
            <person name="Popoff A."/>
            <person name="Bader C.D."/>
            <person name="Loehr J."/>
            <person name="Walesch S."/>
            <person name="Walt C."/>
            <person name="Boldt J."/>
            <person name="Bunk B."/>
            <person name="Haeckl F.J.F.P.J."/>
            <person name="Gunesch A.P."/>
            <person name="Birkelbach J."/>
            <person name="Nuebel U."/>
            <person name="Pietschmann T."/>
            <person name="Bach T."/>
            <person name="Mueller R."/>
        </authorList>
    </citation>
    <scope>NUCLEOTIDE SEQUENCE [LARGE SCALE GENOMIC DNA]</scope>
    <source>
        <strain evidence="1 2">MSr12523</strain>
    </source>
</reference>
<protein>
    <submittedName>
        <fullName evidence="1">Uncharacterized protein</fullName>
    </submittedName>
</protein>